<dbReference type="GO" id="GO:0009379">
    <property type="term" value="C:Holliday junction helicase complex"/>
    <property type="evidence" value="ECO:0007669"/>
    <property type="project" value="InterPro"/>
</dbReference>
<dbReference type="CDD" id="cd14332">
    <property type="entry name" value="UBA_RuvA_C"/>
    <property type="match status" value="1"/>
</dbReference>
<dbReference type="GO" id="GO:0005737">
    <property type="term" value="C:cytoplasm"/>
    <property type="evidence" value="ECO:0007669"/>
    <property type="project" value="UniProtKB-SubCell"/>
</dbReference>
<comment type="domain">
    <text evidence="6">Has three domains with a flexible linker between the domains II and III and assumes an 'L' shape. Domain III is highly mobile and contacts RuvB.</text>
</comment>
<dbReference type="Pfam" id="PF14520">
    <property type="entry name" value="HHH_5"/>
    <property type="match status" value="1"/>
</dbReference>
<dbReference type="RefSeq" id="WP_020072703.1">
    <property type="nucleotide sequence ID" value="NZ_JBKWRC010000002.1"/>
</dbReference>
<dbReference type="Gene3D" id="1.10.8.10">
    <property type="entry name" value="DNA helicase RuvA subunit, C-terminal domain"/>
    <property type="match status" value="1"/>
</dbReference>
<dbReference type="InterPro" id="IPR036267">
    <property type="entry name" value="RuvA_C_sf"/>
</dbReference>
<evidence type="ECO:0000256" key="1">
    <source>
        <dbReference type="ARBA" id="ARBA00022490"/>
    </source>
</evidence>
<evidence type="ECO:0000259" key="8">
    <source>
        <dbReference type="Pfam" id="PF07499"/>
    </source>
</evidence>
<organism evidence="9 10">
    <name type="scientific">Faecalispora sporosphaeroides</name>
    <dbReference type="NCBI Taxonomy" id="1549"/>
    <lineage>
        <taxon>Bacteria</taxon>
        <taxon>Bacillati</taxon>
        <taxon>Bacillota</taxon>
        <taxon>Clostridia</taxon>
        <taxon>Eubacteriales</taxon>
        <taxon>Oscillospiraceae</taxon>
        <taxon>Faecalispora</taxon>
    </lineage>
</organism>
<comment type="subunit">
    <text evidence="6">Homotetramer. Forms an RuvA(8)-RuvB(12)-Holliday junction (HJ) complex. HJ DNA is sandwiched between 2 RuvA tetramers; dsDNA enters through RuvA and exits via RuvB. An RuvB hexamer assembles on each DNA strand where it exits the tetramer. Each RuvB hexamer is contacted by two RuvA subunits (via domain III) on 2 adjacent RuvB subunits; this complex drives branch migration. In the full resolvosome a probable DNA-RuvA(4)-RuvB(12)-RuvC(2) complex forms which resolves the HJ.</text>
</comment>
<dbReference type="GO" id="GO:0009378">
    <property type="term" value="F:four-way junction helicase activity"/>
    <property type="evidence" value="ECO:0007669"/>
    <property type="project" value="InterPro"/>
</dbReference>
<dbReference type="GO" id="GO:0006281">
    <property type="term" value="P:DNA repair"/>
    <property type="evidence" value="ECO:0007669"/>
    <property type="project" value="UniProtKB-UniRule"/>
</dbReference>
<name>A0A928KRF1_9FIRM</name>
<evidence type="ECO:0000313" key="10">
    <source>
        <dbReference type="Proteomes" id="UP000754750"/>
    </source>
</evidence>
<comment type="function">
    <text evidence="6">The RuvA-RuvB-RuvC complex processes Holliday junction (HJ) DNA during genetic recombination and DNA repair, while the RuvA-RuvB complex plays an important role in the rescue of blocked DNA replication forks via replication fork reversal (RFR). RuvA specifically binds to HJ cruciform DNA, conferring on it an open structure. The RuvB hexamer acts as an ATP-dependent pump, pulling dsDNA into and through the RuvAB complex. HJ branch migration allows RuvC to scan DNA until it finds its consensus sequence, where it cleaves and resolves the cruciform DNA.</text>
</comment>
<keyword evidence="4 6" id="KW-0233">DNA recombination</keyword>
<dbReference type="EMBL" id="SVNY01000003">
    <property type="protein sequence ID" value="MBE6833348.1"/>
    <property type="molecule type" value="Genomic_DNA"/>
</dbReference>
<keyword evidence="1 6" id="KW-0963">Cytoplasm</keyword>
<dbReference type="Gene3D" id="1.10.150.20">
    <property type="entry name" value="5' to 3' exonuclease, C-terminal subdomain"/>
    <property type="match status" value="1"/>
</dbReference>
<dbReference type="Proteomes" id="UP000754750">
    <property type="component" value="Unassembled WGS sequence"/>
</dbReference>
<dbReference type="InterPro" id="IPR012340">
    <property type="entry name" value="NA-bd_OB-fold"/>
</dbReference>
<comment type="subcellular location">
    <subcellularLocation>
        <location evidence="6">Cytoplasm</location>
    </subcellularLocation>
</comment>
<dbReference type="Pfam" id="PF01330">
    <property type="entry name" value="RuvA_N"/>
    <property type="match status" value="1"/>
</dbReference>
<protein>
    <recommendedName>
        <fullName evidence="6">Holliday junction branch migration complex subunit RuvA</fullName>
    </recommendedName>
</protein>
<dbReference type="InterPro" id="IPR013849">
    <property type="entry name" value="DNA_helicase_Holl-junc_RuvA_I"/>
</dbReference>
<evidence type="ECO:0000256" key="5">
    <source>
        <dbReference type="ARBA" id="ARBA00023204"/>
    </source>
</evidence>
<evidence type="ECO:0000256" key="3">
    <source>
        <dbReference type="ARBA" id="ARBA00023125"/>
    </source>
</evidence>
<evidence type="ECO:0000256" key="4">
    <source>
        <dbReference type="ARBA" id="ARBA00023172"/>
    </source>
</evidence>
<dbReference type="Pfam" id="PF07499">
    <property type="entry name" value="RuvA_C"/>
    <property type="match status" value="1"/>
</dbReference>
<accession>A0A928KRF1</accession>
<gene>
    <name evidence="6 9" type="primary">ruvA</name>
    <name evidence="9" type="ORF">E7512_07165</name>
</gene>
<feature type="region of interest" description="Domain I" evidence="6">
    <location>
        <begin position="1"/>
        <end position="64"/>
    </location>
</feature>
<evidence type="ECO:0000256" key="2">
    <source>
        <dbReference type="ARBA" id="ARBA00022763"/>
    </source>
</evidence>
<evidence type="ECO:0000256" key="6">
    <source>
        <dbReference type="HAMAP-Rule" id="MF_00031"/>
    </source>
</evidence>
<comment type="caution">
    <text evidence="6">Lacks conserved residue(s) required for the propagation of feature annotation.</text>
</comment>
<proteinExistence type="inferred from homology"/>
<sequence>MFYSVSGILIHAEPNLAVVECGGVGFKCFTSMNTQRSLPQIGEKVRLFTHLSVREDALDLFGFYTMTELNCFKMLTSVSGVGAKVGVSILSELTPEQVALAVASGDSKSLSRASGVGPKLAQRIALELKDKVKKMGVATASAGEALVNPAAGNAAGAVSALAVLGWSPTEAAQIVGRFDSALPVEELIRLSLKSMGGGR</sequence>
<dbReference type="SUPFAM" id="SSF50249">
    <property type="entry name" value="Nucleic acid-binding proteins"/>
    <property type="match status" value="1"/>
</dbReference>
<dbReference type="InterPro" id="IPR011114">
    <property type="entry name" value="RuvA_C"/>
</dbReference>
<dbReference type="SUPFAM" id="SSF46929">
    <property type="entry name" value="DNA helicase RuvA subunit, C-terminal domain"/>
    <property type="match status" value="1"/>
</dbReference>
<evidence type="ECO:0000313" key="9">
    <source>
        <dbReference type="EMBL" id="MBE6833348.1"/>
    </source>
</evidence>
<feature type="domain" description="Holliday junction DNA helicase RuvA C-terminal" evidence="8">
    <location>
        <begin position="157"/>
        <end position="195"/>
    </location>
</feature>
<feature type="region of interest" description="Domain III" evidence="6">
    <location>
        <begin position="151"/>
        <end position="199"/>
    </location>
</feature>
<keyword evidence="5 6" id="KW-0234">DNA repair</keyword>
<comment type="caution">
    <text evidence="9">The sequence shown here is derived from an EMBL/GenBank/DDBJ whole genome shotgun (WGS) entry which is preliminary data.</text>
</comment>
<dbReference type="SUPFAM" id="SSF47781">
    <property type="entry name" value="RuvA domain 2-like"/>
    <property type="match status" value="1"/>
</dbReference>
<dbReference type="NCBIfam" id="TIGR00084">
    <property type="entry name" value="ruvA"/>
    <property type="match status" value="1"/>
</dbReference>
<dbReference type="GO" id="GO:0005524">
    <property type="term" value="F:ATP binding"/>
    <property type="evidence" value="ECO:0007669"/>
    <property type="project" value="InterPro"/>
</dbReference>
<reference evidence="9" key="1">
    <citation type="submission" date="2019-04" db="EMBL/GenBank/DDBJ databases">
        <title>Evolution of Biomass-Degrading Anaerobic Consortia Revealed by Metagenomics.</title>
        <authorList>
            <person name="Peng X."/>
        </authorList>
    </citation>
    <scope>NUCLEOTIDE SEQUENCE</scope>
    <source>
        <strain evidence="9">SIG551</strain>
    </source>
</reference>
<dbReference type="AlphaFoldDB" id="A0A928KRF1"/>
<evidence type="ECO:0000259" key="7">
    <source>
        <dbReference type="Pfam" id="PF01330"/>
    </source>
</evidence>
<dbReference type="GO" id="GO:0048476">
    <property type="term" value="C:Holliday junction resolvase complex"/>
    <property type="evidence" value="ECO:0007669"/>
    <property type="project" value="UniProtKB-UniRule"/>
</dbReference>
<dbReference type="HAMAP" id="MF_00031">
    <property type="entry name" value="DNA_HJ_migration_RuvA"/>
    <property type="match status" value="1"/>
</dbReference>
<dbReference type="Gene3D" id="2.40.50.140">
    <property type="entry name" value="Nucleic acid-binding proteins"/>
    <property type="match status" value="1"/>
</dbReference>
<dbReference type="InterPro" id="IPR000085">
    <property type="entry name" value="RuvA"/>
</dbReference>
<keyword evidence="3 6" id="KW-0238">DNA-binding</keyword>
<dbReference type="GO" id="GO:0000400">
    <property type="term" value="F:four-way junction DNA binding"/>
    <property type="evidence" value="ECO:0007669"/>
    <property type="project" value="UniProtKB-UniRule"/>
</dbReference>
<dbReference type="GO" id="GO:0006310">
    <property type="term" value="P:DNA recombination"/>
    <property type="evidence" value="ECO:0007669"/>
    <property type="project" value="UniProtKB-UniRule"/>
</dbReference>
<feature type="domain" description="DNA helicase Holliday junction RuvA type" evidence="7">
    <location>
        <begin position="1"/>
        <end position="62"/>
    </location>
</feature>
<comment type="similarity">
    <text evidence="6">Belongs to the RuvA family.</text>
</comment>
<keyword evidence="2 6" id="KW-0227">DNA damage</keyword>
<dbReference type="InterPro" id="IPR010994">
    <property type="entry name" value="RuvA_2-like"/>
</dbReference>